<organism evidence="1 2">
    <name type="scientific">Rhamnusium bicolor</name>
    <dbReference type="NCBI Taxonomy" id="1586634"/>
    <lineage>
        <taxon>Eukaryota</taxon>
        <taxon>Metazoa</taxon>
        <taxon>Ecdysozoa</taxon>
        <taxon>Arthropoda</taxon>
        <taxon>Hexapoda</taxon>
        <taxon>Insecta</taxon>
        <taxon>Pterygota</taxon>
        <taxon>Neoptera</taxon>
        <taxon>Endopterygota</taxon>
        <taxon>Coleoptera</taxon>
        <taxon>Polyphaga</taxon>
        <taxon>Cucujiformia</taxon>
        <taxon>Chrysomeloidea</taxon>
        <taxon>Cerambycidae</taxon>
        <taxon>Lepturinae</taxon>
        <taxon>Rhagiini</taxon>
        <taxon>Rhamnusium</taxon>
    </lineage>
</organism>
<evidence type="ECO:0000313" key="1">
    <source>
        <dbReference type="EMBL" id="KAJ8941964.1"/>
    </source>
</evidence>
<accession>A0AAV8XSD0</accession>
<keyword evidence="2" id="KW-1185">Reference proteome</keyword>
<comment type="caution">
    <text evidence="1">The sequence shown here is derived from an EMBL/GenBank/DDBJ whole genome shotgun (WGS) entry which is preliminary data.</text>
</comment>
<name>A0AAV8XSD0_9CUCU</name>
<protein>
    <submittedName>
        <fullName evidence="1">Uncharacterized protein</fullName>
    </submittedName>
</protein>
<proteinExistence type="predicted"/>
<dbReference type="Proteomes" id="UP001162156">
    <property type="component" value="Unassembled WGS sequence"/>
</dbReference>
<sequence length="283" mass="33300">MLRICSKTITLPNKIPRLRKGCMPVPFSKPRNLEVDETEYDTKFDMTLTDTKIMPEFIQPKFIKPESINIVNDANLKNPFKMEEFTDLIGIKEETNAAHSNFFNELFENKYIFDLTEYWGIHSCESWMPPQRPCMVFLVDKRKPKTIIFLQVNTREGFPVFEKHVVINEQLEIRYFVGHTMVYNMCLPQLCSTLEELCNAVNKYSEFVLCRGGPSCEEYKEIIHITNCAYQDVSSRAWRHKNCNFFTQGNMQPCLFCQALPKYFKTILKKIEKIKKLKRKNGI</sequence>
<gene>
    <name evidence="1" type="ORF">NQ314_010183</name>
</gene>
<dbReference type="EMBL" id="JANEYF010002810">
    <property type="protein sequence ID" value="KAJ8941964.1"/>
    <property type="molecule type" value="Genomic_DNA"/>
</dbReference>
<dbReference type="AlphaFoldDB" id="A0AAV8XSD0"/>
<reference evidence="1" key="1">
    <citation type="journal article" date="2023" name="Insect Mol. Biol.">
        <title>Genome sequencing provides insights into the evolution of gene families encoding plant cell wall-degrading enzymes in longhorned beetles.</title>
        <authorList>
            <person name="Shin N.R."/>
            <person name="Okamura Y."/>
            <person name="Kirsch R."/>
            <person name="Pauchet Y."/>
        </authorList>
    </citation>
    <scope>NUCLEOTIDE SEQUENCE</scope>
    <source>
        <strain evidence="1">RBIC_L_NR</strain>
    </source>
</reference>
<evidence type="ECO:0000313" key="2">
    <source>
        <dbReference type="Proteomes" id="UP001162156"/>
    </source>
</evidence>